<dbReference type="InterPro" id="IPR009003">
    <property type="entry name" value="Peptidase_S1_PA"/>
</dbReference>
<keyword evidence="3" id="KW-1185">Reference proteome</keyword>
<dbReference type="AlphaFoldDB" id="A0A6A4JW64"/>
<dbReference type="InterPro" id="IPR001314">
    <property type="entry name" value="Peptidase_S1A"/>
</dbReference>
<accession>A0A6A4JW64</accession>
<dbReference type="InterPro" id="IPR043504">
    <property type="entry name" value="Peptidase_S1_PA_chymotrypsin"/>
</dbReference>
<proteinExistence type="predicted"/>
<dbReference type="PROSITE" id="PS50240">
    <property type="entry name" value="TRYPSIN_DOM"/>
    <property type="match status" value="1"/>
</dbReference>
<dbReference type="SMART" id="SM00020">
    <property type="entry name" value="Tryp_SPc"/>
    <property type="match status" value="1"/>
</dbReference>
<comment type="caution">
    <text evidence="2">The sequence shown here is derived from an EMBL/GenBank/DDBJ whole genome shotgun (WGS) entry which is preliminary data.</text>
</comment>
<dbReference type="PRINTS" id="PR00722">
    <property type="entry name" value="CHYMOTRYPSIN"/>
</dbReference>
<dbReference type="SUPFAM" id="SSF50494">
    <property type="entry name" value="Trypsin-like serine proteases"/>
    <property type="match status" value="1"/>
</dbReference>
<dbReference type="InterPro" id="IPR001254">
    <property type="entry name" value="Trypsin_dom"/>
</dbReference>
<protein>
    <submittedName>
        <fullName evidence="2">Uncharacterized protein</fullName>
    </submittedName>
</protein>
<evidence type="ECO:0000313" key="2">
    <source>
        <dbReference type="EMBL" id="KAF6213852.1"/>
    </source>
</evidence>
<dbReference type="PANTHER" id="PTHR24253">
    <property type="entry name" value="TRANSMEMBRANE PROTEASE SERINE"/>
    <property type="match status" value="1"/>
</dbReference>
<organism evidence="2 3">
    <name type="scientific">Apolygus lucorum</name>
    <name type="common">Small green plant bug</name>
    <name type="synonym">Lygocoris lucorum</name>
    <dbReference type="NCBI Taxonomy" id="248454"/>
    <lineage>
        <taxon>Eukaryota</taxon>
        <taxon>Metazoa</taxon>
        <taxon>Ecdysozoa</taxon>
        <taxon>Arthropoda</taxon>
        <taxon>Hexapoda</taxon>
        <taxon>Insecta</taxon>
        <taxon>Pterygota</taxon>
        <taxon>Neoptera</taxon>
        <taxon>Paraneoptera</taxon>
        <taxon>Hemiptera</taxon>
        <taxon>Heteroptera</taxon>
        <taxon>Panheteroptera</taxon>
        <taxon>Cimicomorpha</taxon>
        <taxon>Miridae</taxon>
        <taxon>Mirini</taxon>
        <taxon>Apolygus</taxon>
    </lineage>
</organism>
<dbReference type="GO" id="GO:0006508">
    <property type="term" value="P:proteolysis"/>
    <property type="evidence" value="ECO:0007669"/>
    <property type="project" value="InterPro"/>
</dbReference>
<sequence length="382" mass="43744">MKTNARLRSRFLVAIIWLLYITSCSTNANRRAHVRRKRVFYGQPLPSHSLYNTAYMIELRRTHSCTTEPTEHLLDDCAFNAHGCGGTIIHSRFVMTACHCISYKMYYDLEYERPLPTIHDVDPLSLPGYLDLTHLPIDSKIIEKATAYHPLLNSMTLWAGSTNRSAMTQKRHAASFYPHHYCIEDIAREYDKNRTRQFNYTGYRSNEYDYGLVKSCVPFKFDKNVRLAPLKPTHLLASHLSEIFQISTVCLWMGWGVVPVATDEFHPEGLGTPEILQHQWRYAECSDDCNDRGLRCLFCSHLQGPKFAMSSQGDSGGPVTCNGFVTAIISKGNSDKARNISFTRDVSVACIRHYIYPKYLEALLTYNDEIFHWINGKPVPIP</sequence>
<gene>
    <name evidence="2" type="ORF">GE061_011576</name>
</gene>
<name>A0A6A4JW64_APOLU</name>
<dbReference type="GO" id="GO:0004252">
    <property type="term" value="F:serine-type endopeptidase activity"/>
    <property type="evidence" value="ECO:0007669"/>
    <property type="project" value="InterPro"/>
</dbReference>
<dbReference type="Gene3D" id="2.40.10.10">
    <property type="entry name" value="Trypsin-like serine proteases"/>
    <property type="match status" value="3"/>
</dbReference>
<evidence type="ECO:0000256" key="1">
    <source>
        <dbReference type="ARBA" id="ARBA00023157"/>
    </source>
</evidence>
<dbReference type="OrthoDB" id="10059102at2759"/>
<dbReference type="EMBL" id="WIXP02000003">
    <property type="protein sequence ID" value="KAF6213852.1"/>
    <property type="molecule type" value="Genomic_DNA"/>
</dbReference>
<evidence type="ECO:0000313" key="3">
    <source>
        <dbReference type="Proteomes" id="UP000466442"/>
    </source>
</evidence>
<reference evidence="2" key="1">
    <citation type="journal article" date="2021" name="Mol. Ecol. Resour.">
        <title>Apolygus lucorum genome provides insights into omnivorousness and mesophyll feeding.</title>
        <authorList>
            <person name="Liu Y."/>
            <person name="Liu H."/>
            <person name="Wang H."/>
            <person name="Huang T."/>
            <person name="Liu B."/>
            <person name="Yang B."/>
            <person name="Yin L."/>
            <person name="Li B."/>
            <person name="Zhang Y."/>
            <person name="Zhang S."/>
            <person name="Jiang F."/>
            <person name="Zhang X."/>
            <person name="Ren Y."/>
            <person name="Wang B."/>
            <person name="Wang S."/>
            <person name="Lu Y."/>
            <person name="Wu K."/>
            <person name="Fan W."/>
            <person name="Wang G."/>
        </authorList>
    </citation>
    <scope>NUCLEOTIDE SEQUENCE</scope>
    <source>
        <strain evidence="2">12Hb</strain>
    </source>
</reference>
<keyword evidence="1" id="KW-1015">Disulfide bond</keyword>
<dbReference type="Proteomes" id="UP000466442">
    <property type="component" value="Unassembled WGS sequence"/>
</dbReference>
<dbReference type="Pfam" id="PF00089">
    <property type="entry name" value="Trypsin"/>
    <property type="match status" value="2"/>
</dbReference>